<evidence type="ECO:0000313" key="1">
    <source>
        <dbReference type="EMBL" id="MCF4122012.1"/>
    </source>
</evidence>
<dbReference type="RefSeq" id="WP_236089809.1">
    <property type="nucleotide sequence ID" value="NZ_JAKGSG010000036.1"/>
</dbReference>
<comment type="caution">
    <text evidence="1">The sequence shown here is derived from an EMBL/GenBank/DDBJ whole genome shotgun (WGS) entry which is preliminary data.</text>
</comment>
<accession>A0AA41U9V7</accession>
<dbReference type="Proteomes" id="UP001165405">
    <property type="component" value="Unassembled WGS sequence"/>
</dbReference>
<dbReference type="EMBL" id="JAKGSG010000036">
    <property type="protein sequence ID" value="MCF4122012.1"/>
    <property type="molecule type" value="Genomic_DNA"/>
</dbReference>
<sequence>MSGGEFKFDKVTNLQIGDNNIQGGQGNVTGTDHTFTQNFDAAAAPEPQAIIDKLEALLAAVSDADRPLVEASVERLNQVAPDDKQGWRVAFEETLGTLSQVTGTYSGVVEAVDMTRQMLESLG</sequence>
<proteinExistence type="predicted"/>
<gene>
    <name evidence="1" type="ORF">L1785_13595</name>
</gene>
<evidence type="ECO:0000313" key="2">
    <source>
        <dbReference type="Proteomes" id="UP001165405"/>
    </source>
</evidence>
<organism evidence="1 2">
    <name type="scientific">Antribacter soli</name>
    <dbReference type="NCBI Taxonomy" id="2910976"/>
    <lineage>
        <taxon>Bacteria</taxon>
        <taxon>Bacillati</taxon>
        <taxon>Actinomycetota</taxon>
        <taxon>Actinomycetes</taxon>
        <taxon>Micrococcales</taxon>
        <taxon>Promicromonosporaceae</taxon>
        <taxon>Antribacter</taxon>
    </lineage>
</organism>
<dbReference type="AlphaFoldDB" id="A0AA41U9V7"/>
<reference evidence="1" key="1">
    <citation type="submission" date="2022-01" db="EMBL/GenBank/DDBJ databases">
        <title>Antribacter sp. nov., isolated from Guizhou of China.</title>
        <authorList>
            <person name="Chengliang C."/>
            <person name="Ya Z."/>
        </authorList>
    </citation>
    <scope>NUCLEOTIDE SEQUENCE</scope>
    <source>
        <strain evidence="1">KLBMP 9083</strain>
    </source>
</reference>
<name>A0AA41U9V7_9MICO</name>
<keyword evidence="2" id="KW-1185">Reference proteome</keyword>
<protein>
    <submittedName>
        <fullName evidence="1">Uncharacterized protein</fullName>
    </submittedName>
</protein>